<dbReference type="AlphaFoldDB" id="A0A1Y1UJL4"/>
<evidence type="ECO:0000313" key="18">
    <source>
        <dbReference type="Proteomes" id="UP000193218"/>
    </source>
</evidence>
<evidence type="ECO:0000256" key="11">
    <source>
        <dbReference type="ARBA" id="ARBA00023212"/>
    </source>
</evidence>
<evidence type="ECO:0000256" key="5">
    <source>
        <dbReference type="ARBA" id="ARBA00022701"/>
    </source>
</evidence>
<sequence length="1149" mass="124120">MSRKPTATGRPTIARVTSMSSMAPPKSSSTAVGRLSVMPAGSVKPPSMGKDDMSGPSRHPITVGETNINVVVRLRGRTPREVESTSPIIAKTQGALSKGITIEAVPQSSAFGSAGINTQSPDIKSYAFDRVLGPEADQTMVFEEVAKSMLDEVLGGYNCTIFAYGQTGTGKTYTMQGDLDLSALDTPNDAGGIIPRVLHRLFALLEAKSNTDYVVKCSYLEIYNEDLRDLLSQDYGVPGSNSQLKIYEDGKKGTMVQGAEEVGLQNLSHALKVLKKGCQRRQTAETKMNTESSRSHTIFTVTVMVKETGSGAHSEDTLRIGKFNLVDLAGSEAIGRSGATEKRAREAGMINQSLLTLGRVISALVEKGPHIPYRESKLTRLLQDSLGGRTKTCIVATVSPVRSNLEETLSTLDYALRARSIKNKPEINSHLTKAGLLREYLGDIERLKAELIAARDKSGIYVPDEQWSEMTEAQTKLASDLVDAQQRADGCRIELNTKKREFDDLVVRMVATKEDLKKTRQAEKELGELLEQTQQGLSLAKQKLEEEMVVSHAYQRGESRMEKVAEELKDVALASVGDVGALFDKLARKTSVMGSNTDAASAFGSDLSRHSTALRQAFKGLQNVQANQRAQVEEDLAVHVKQGQDMAKKDVQDLESAFATFNDLAQSLEESIESGKSVASEAAQSVVQVKGEVQHAVQQWAAKLNKRSSKMIAELLDNQKDQLAMVGSVLTSTADLVDAVISTAHAHLKAEREASEEARRLALDASDAEVLRLRSQNALLSRMLIDERSKTVKLRTDLVMNFTNMVESFTDAQDSSLSQAVGAIQSENEQSLAAMDIFAGQVSDSHNASTGLTDTFEVDLQKAQRTAEMQRVTGQESLDGFTAALHTELNNYGKKASTEAAKCVSVVEASCGQLDSTALQLSQAATEVSGEQSKTLHAIAAEVERTHSQSSERIEVAAAQTDELSATLMKSHASAASAFENTLSTAQSTLEALVDRTAIFVSQEILEDVPTGVTPKKKSWNVPTAWEKTEPRDILIAQMRKRQASGSQPIVAVVPSGQDAPSLGSHQNLEESTDVTEHSAPQSQSETPLETAPLRIVKPRPKVLPGLNGVSNGIPTSKTTGKLHEDFSGSRTALSVLGGENTAPRKVRR</sequence>
<dbReference type="PROSITE" id="PS50067">
    <property type="entry name" value="KINESIN_MOTOR_2"/>
    <property type="match status" value="1"/>
</dbReference>
<name>A0A1Y1UJL4_9TREE</name>
<dbReference type="GO" id="GO:0005524">
    <property type="term" value="F:ATP binding"/>
    <property type="evidence" value="ECO:0007669"/>
    <property type="project" value="UniProtKB-UniRule"/>
</dbReference>
<protein>
    <submittedName>
        <fullName evidence="17">Putative microtubule motor</fullName>
    </submittedName>
</protein>
<feature type="region of interest" description="Disordered" evidence="15">
    <location>
        <begin position="1"/>
        <end position="62"/>
    </location>
</feature>
<evidence type="ECO:0000256" key="15">
    <source>
        <dbReference type="SAM" id="MobiDB-lite"/>
    </source>
</evidence>
<proteinExistence type="inferred from homology"/>
<feature type="binding site" evidence="14">
    <location>
        <begin position="165"/>
        <end position="172"/>
    </location>
    <ligand>
        <name>ATP</name>
        <dbReference type="ChEBI" id="CHEBI:30616"/>
    </ligand>
</feature>
<dbReference type="GO" id="GO:0007018">
    <property type="term" value="P:microtubule-based movement"/>
    <property type="evidence" value="ECO:0007669"/>
    <property type="project" value="InterPro"/>
</dbReference>
<dbReference type="FunCoup" id="A0A1Y1UJL4">
    <property type="interactions" value="522"/>
</dbReference>
<keyword evidence="2" id="KW-0963">Cytoplasm</keyword>
<keyword evidence="18" id="KW-1185">Reference proteome</keyword>
<keyword evidence="5" id="KW-0493">Microtubule</keyword>
<dbReference type="OrthoDB" id="3176171at2759"/>
<evidence type="ECO:0000259" key="16">
    <source>
        <dbReference type="PROSITE" id="PS50067"/>
    </source>
</evidence>
<dbReference type="PROSITE" id="PS00411">
    <property type="entry name" value="KINESIN_MOTOR_1"/>
    <property type="match status" value="1"/>
</dbReference>
<dbReference type="GO" id="GO:0000073">
    <property type="term" value="P:initial mitotic spindle pole body separation"/>
    <property type="evidence" value="ECO:0007669"/>
    <property type="project" value="UniProtKB-ARBA"/>
</dbReference>
<evidence type="ECO:0000256" key="1">
    <source>
        <dbReference type="ARBA" id="ARBA00004245"/>
    </source>
</evidence>
<evidence type="ECO:0000313" key="17">
    <source>
        <dbReference type="EMBL" id="ORX38250.1"/>
    </source>
</evidence>
<dbReference type="GO" id="GO:0008017">
    <property type="term" value="F:microtubule binding"/>
    <property type="evidence" value="ECO:0007669"/>
    <property type="project" value="InterPro"/>
</dbReference>
<feature type="region of interest" description="Disordered" evidence="15">
    <location>
        <begin position="1053"/>
        <end position="1149"/>
    </location>
</feature>
<dbReference type="GO" id="GO:0072686">
    <property type="term" value="C:mitotic spindle"/>
    <property type="evidence" value="ECO:0007669"/>
    <property type="project" value="TreeGrafter"/>
</dbReference>
<dbReference type="PANTHER" id="PTHR47970">
    <property type="entry name" value="KINESIN-LIKE PROTEIN KIF11"/>
    <property type="match status" value="1"/>
</dbReference>
<evidence type="ECO:0000256" key="4">
    <source>
        <dbReference type="ARBA" id="ARBA00022618"/>
    </source>
</evidence>
<evidence type="ECO:0000256" key="9">
    <source>
        <dbReference type="ARBA" id="ARBA00023054"/>
    </source>
</evidence>
<dbReference type="CDD" id="cd01364">
    <property type="entry name" value="KISc_BimC_Eg5"/>
    <property type="match status" value="1"/>
</dbReference>
<dbReference type="Proteomes" id="UP000193218">
    <property type="component" value="Unassembled WGS sequence"/>
</dbReference>
<keyword evidence="4" id="KW-0132">Cell division</keyword>
<dbReference type="GO" id="GO:0051301">
    <property type="term" value="P:cell division"/>
    <property type="evidence" value="ECO:0007669"/>
    <property type="project" value="UniProtKB-KW"/>
</dbReference>
<keyword evidence="9" id="KW-0175">Coiled coil</keyword>
<feature type="compositionally biased region" description="Polar residues" evidence="15">
    <location>
        <begin position="1079"/>
        <end position="1088"/>
    </location>
</feature>
<dbReference type="PANTHER" id="PTHR47970:SF12">
    <property type="entry name" value="KINESIN FAMILY MEMBER 11"/>
    <property type="match status" value="1"/>
</dbReference>
<dbReference type="SUPFAM" id="SSF52540">
    <property type="entry name" value="P-loop containing nucleoside triphosphate hydrolases"/>
    <property type="match status" value="1"/>
</dbReference>
<dbReference type="InterPro" id="IPR025901">
    <property type="entry name" value="Kinesin-assoc_MT-bd_dom"/>
</dbReference>
<gene>
    <name evidence="17" type="ORF">BD324DRAFT_620133</name>
</gene>
<dbReference type="GO" id="GO:0008574">
    <property type="term" value="F:plus-end-directed microtubule motor activity"/>
    <property type="evidence" value="ECO:0007669"/>
    <property type="project" value="TreeGrafter"/>
</dbReference>
<feature type="compositionally biased region" description="Low complexity" evidence="15">
    <location>
        <begin position="17"/>
        <end position="31"/>
    </location>
</feature>
<dbReference type="Gene3D" id="3.40.850.10">
    <property type="entry name" value="Kinesin motor domain"/>
    <property type="match status" value="1"/>
</dbReference>
<keyword evidence="3" id="KW-0597">Phosphoprotein</keyword>
<keyword evidence="8 14" id="KW-0067">ATP-binding</keyword>
<dbReference type="STRING" id="4999.A0A1Y1UJL4"/>
<evidence type="ECO:0000256" key="12">
    <source>
        <dbReference type="ARBA" id="ARBA00023306"/>
    </source>
</evidence>
<feature type="domain" description="Kinesin motor" evidence="16">
    <location>
        <begin position="67"/>
        <end position="421"/>
    </location>
</feature>
<evidence type="ECO:0000256" key="6">
    <source>
        <dbReference type="ARBA" id="ARBA00022741"/>
    </source>
</evidence>
<dbReference type="InParanoid" id="A0A1Y1UJL4"/>
<dbReference type="GeneID" id="33557058"/>
<evidence type="ECO:0000256" key="10">
    <source>
        <dbReference type="ARBA" id="ARBA00023175"/>
    </source>
</evidence>
<keyword evidence="7" id="KW-0498">Mitosis</keyword>
<dbReference type="FunFam" id="3.40.850.10:FF:000051">
    <property type="entry name" value="Kinesin-like protein bimC"/>
    <property type="match status" value="1"/>
</dbReference>
<comment type="similarity">
    <text evidence="13">Belongs to the TRAFAC class myosin-kinesin ATPase superfamily. Kinesin family. KIN-5/BimC subfamily.</text>
</comment>
<dbReference type="RefSeq" id="XP_021872172.1">
    <property type="nucleotide sequence ID" value="XM_022015250.1"/>
</dbReference>
<dbReference type="InterPro" id="IPR027417">
    <property type="entry name" value="P-loop_NTPase"/>
</dbReference>
<evidence type="ECO:0000256" key="8">
    <source>
        <dbReference type="ARBA" id="ARBA00022840"/>
    </source>
</evidence>
<comment type="subcellular location">
    <subcellularLocation>
        <location evidence="1">Cytoplasm</location>
        <location evidence="1">Cytoskeleton</location>
    </subcellularLocation>
</comment>
<dbReference type="GO" id="GO:0005634">
    <property type="term" value="C:nucleus"/>
    <property type="evidence" value="ECO:0007669"/>
    <property type="project" value="TreeGrafter"/>
</dbReference>
<dbReference type="EMBL" id="NBSH01000004">
    <property type="protein sequence ID" value="ORX38250.1"/>
    <property type="molecule type" value="Genomic_DNA"/>
</dbReference>
<accession>A0A1Y1UJL4</accession>
<dbReference type="InterPro" id="IPR019821">
    <property type="entry name" value="Kinesin_motor_CS"/>
</dbReference>
<evidence type="ECO:0000256" key="3">
    <source>
        <dbReference type="ARBA" id="ARBA00022553"/>
    </source>
</evidence>
<evidence type="ECO:0000256" key="7">
    <source>
        <dbReference type="ARBA" id="ARBA00022776"/>
    </source>
</evidence>
<feature type="compositionally biased region" description="Polar residues" evidence="15">
    <location>
        <begin position="1109"/>
        <end position="1120"/>
    </location>
</feature>
<dbReference type="GO" id="GO:0005876">
    <property type="term" value="C:spindle microtubule"/>
    <property type="evidence" value="ECO:0007669"/>
    <property type="project" value="TreeGrafter"/>
</dbReference>
<evidence type="ECO:0000256" key="13">
    <source>
        <dbReference type="ARBA" id="ARBA00034704"/>
    </source>
</evidence>
<dbReference type="PRINTS" id="PR00380">
    <property type="entry name" value="KINESINHEAVY"/>
</dbReference>
<keyword evidence="10 14" id="KW-0505">Motor protein</keyword>
<dbReference type="Pfam" id="PF00225">
    <property type="entry name" value="Kinesin"/>
    <property type="match status" value="1"/>
</dbReference>
<comment type="caution">
    <text evidence="17">The sequence shown here is derived from an EMBL/GenBank/DDBJ whole genome shotgun (WGS) entry which is preliminary data.</text>
</comment>
<keyword evidence="12" id="KW-0131">Cell cycle</keyword>
<reference evidence="17 18" key="1">
    <citation type="submission" date="2017-03" db="EMBL/GenBank/DDBJ databases">
        <title>Widespread Adenine N6-methylation of Active Genes in Fungi.</title>
        <authorList>
            <consortium name="DOE Joint Genome Institute"/>
            <person name="Mondo S.J."/>
            <person name="Dannebaum R.O."/>
            <person name="Kuo R.C."/>
            <person name="Louie K.B."/>
            <person name="Bewick A.J."/>
            <person name="Labutti K."/>
            <person name="Haridas S."/>
            <person name="Kuo A."/>
            <person name="Salamov A."/>
            <person name="Ahrendt S.R."/>
            <person name="Lau R."/>
            <person name="Bowen B.P."/>
            <person name="Lipzen A."/>
            <person name="Sullivan W."/>
            <person name="Andreopoulos W.B."/>
            <person name="Clum A."/>
            <person name="Lindquist E."/>
            <person name="Daum C."/>
            <person name="Northen T.R."/>
            <person name="Ramamoorthy G."/>
            <person name="Schmitz R.J."/>
            <person name="Gryganskyi A."/>
            <person name="Culley D."/>
            <person name="Magnuson J."/>
            <person name="James T.Y."/>
            <person name="O'Malley M.A."/>
            <person name="Stajich J.E."/>
            <person name="Spatafora J.W."/>
            <person name="Visel A."/>
            <person name="Grigoriev I.V."/>
        </authorList>
    </citation>
    <scope>NUCLEOTIDE SEQUENCE [LARGE SCALE GENOMIC DNA]</scope>
    <source>
        <strain evidence="17 18">NRRL Y-17943</strain>
    </source>
</reference>
<dbReference type="InterPro" id="IPR036961">
    <property type="entry name" value="Kinesin_motor_dom_sf"/>
</dbReference>
<keyword evidence="11" id="KW-0206">Cytoskeleton</keyword>
<dbReference type="SMART" id="SM00129">
    <property type="entry name" value="KISc"/>
    <property type="match status" value="1"/>
</dbReference>
<evidence type="ECO:0000256" key="14">
    <source>
        <dbReference type="PROSITE-ProRule" id="PRU00283"/>
    </source>
</evidence>
<dbReference type="Pfam" id="PF13931">
    <property type="entry name" value="Microtub_bind"/>
    <property type="match status" value="1"/>
</dbReference>
<dbReference type="InterPro" id="IPR047149">
    <property type="entry name" value="KIF11-like"/>
</dbReference>
<dbReference type="InterPro" id="IPR047241">
    <property type="entry name" value="KIF11-like_kin_motor_dom"/>
</dbReference>
<evidence type="ECO:0000256" key="2">
    <source>
        <dbReference type="ARBA" id="ARBA00022490"/>
    </source>
</evidence>
<organism evidence="17 18">
    <name type="scientific">Kockovaella imperatae</name>
    <dbReference type="NCBI Taxonomy" id="4999"/>
    <lineage>
        <taxon>Eukaryota</taxon>
        <taxon>Fungi</taxon>
        <taxon>Dikarya</taxon>
        <taxon>Basidiomycota</taxon>
        <taxon>Agaricomycotina</taxon>
        <taxon>Tremellomycetes</taxon>
        <taxon>Tremellales</taxon>
        <taxon>Cuniculitremaceae</taxon>
        <taxon>Kockovaella</taxon>
    </lineage>
</organism>
<dbReference type="InterPro" id="IPR001752">
    <property type="entry name" value="Kinesin_motor_dom"/>
</dbReference>
<keyword evidence="6 14" id="KW-0547">Nucleotide-binding</keyword>